<feature type="domain" description="PLC-beta PH" evidence="1">
    <location>
        <begin position="17"/>
        <end position="77"/>
    </location>
</feature>
<reference evidence="2 3" key="1">
    <citation type="submission" date="2022-01" db="EMBL/GenBank/DDBJ databases">
        <title>A high-quality chromosome-level genome assembly of rohu carp, Labeo rohita.</title>
        <authorList>
            <person name="Arick M.A. II"/>
            <person name="Hsu C.-Y."/>
            <person name="Magbanua Z."/>
            <person name="Pechanova O."/>
            <person name="Grover C."/>
            <person name="Miller E."/>
            <person name="Thrash A."/>
            <person name="Ezzel L."/>
            <person name="Alam S."/>
            <person name="Benzie J."/>
            <person name="Hamilton M."/>
            <person name="Karsi A."/>
            <person name="Lawrence M.L."/>
            <person name="Peterson D.G."/>
        </authorList>
    </citation>
    <scope>NUCLEOTIDE SEQUENCE [LARGE SCALE GENOMIC DNA]</scope>
    <source>
        <strain evidence="3">BAU-BD-2019</strain>
        <tissue evidence="2">Blood</tissue>
    </source>
</reference>
<keyword evidence="3" id="KW-1185">Reference proteome</keyword>
<sequence>MAGAQPGVHALQLKRVSVPESLRTGDKFIKWDDVSTIHGKFSPVPFSEEAPDCTTVTPVTLRVDPRGYYLYWTDQNKISQSQLSAPLVSLCCAGTRIESGTDCSFCSQRSLSRVCTALTSIHCQCSADLHCVPSHSAVHLHCSF</sequence>
<dbReference type="Pfam" id="PF17787">
    <property type="entry name" value="PH_14"/>
    <property type="match status" value="1"/>
</dbReference>
<name>A0ABQ8LNY9_LABRO</name>
<organism evidence="2 3">
    <name type="scientific">Labeo rohita</name>
    <name type="common">Indian major carp</name>
    <name type="synonym">Cyprinus rohita</name>
    <dbReference type="NCBI Taxonomy" id="84645"/>
    <lineage>
        <taxon>Eukaryota</taxon>
        <taxon>Metazoa</taxon>
        <taxon>Chordata</taxon>
        <taxon>Craniata</taxon>
        <taxon>Vertebrata</taxon>
        <taxon>Euteleostomi</taxon>
        <taxon>Actinopterygii</taxon>
        <taxon>Neopterygii</taxon>
        <taxon>Teleostei</taxon>
        <taxon>Ostariophysi</taxon>
        <taxon>Cypriniformes</taxon>
        <taxon>Cyprinidae</taxon>
        <taxon>Labeoninae</taxon>
        <taxon>Labeonini</taxon>
        <taxon>Labeo</taxon>
    </lineage>
</organism>
<dbReference type="EMBL" id="JACTAM010000020">
    <property type="protein sequence ID" value="KAI2652388.1"/>
    <property type="molecule type" value="Genomic_DNA"/>
</dbReference>
<proteinExistence type="predicted"/>
<dbReference type="Proteomes" id="UP000830375">
    <property type="component" value="Unassembled WGS sequence"/>
</dbReference>
<accession>A0ABQ8LNY9</accession>
<evidence type="ECO:0000313" key="2">
    <source>
        <dbReference type="EMBL" id="KAI2652388.1"/>
    </source>
</evidence>
<dbReference type="InterPro" id="IPR037862">
    <property type="entry name" value="PLC-beta_PH"/>
</dbReference>
<gene>
    <name evidence="2" type="ORF">H4Q32_015289</name>
</gene>
<evidence type="ECO:0000259" key="1">
    <source>
        <dbReference type="Pfam" id="PF17787"/>
    </source>
</evidence>
<comment type="caution">
    <text evidence="2">The sequence shown here is derived from an EMBL/GenBank/DDBJ whole genome shotgun (WGS) entry which is preliminary data.</text>
</comment>
<protein>
    <submittedName>
        <fullName evidence="2">1-phosphatidylinositol 4,5-bisphosphate phosphodiesterase beta-1</fullName>
    </submittedName>
</protein>
<dbReference type="SUPFAM" id="SSF50729">
    <property type="entry name" value="PH domain-like"/>
    <property type="match status" value="1"/>
</dbReference>
<evidence type="ECO:0000313" key="3">
    <source>
        <dbReference type="Proteomes" id="UP000830375"/>
    </source>
</evidence>
<dbReference type="Gene3D" id="2.30.29.240">
    <property type="match status" value="1"/>
</dbReference>